<keyword evidence="2" id="KW-1185">Reference proteome</keyword>
<dbReference type="EMBL" id="CM039430">
    <property type="protein sequence ID" value="KAI4345389.1"/>
    <property type="molecule type" value="Genomic_DNA"/>
</dbReference>
<proteinExistence type="predicted"/>
<reference evidence="1 2" key="1">
    <citation type="journal article" date="2022" name="DNA Res.">
        <title>Chromosomal-level genome assembly of the orchid tree Bauhinia variegata (Leguminosae; Cercidoideae) supports the allotetraploid origin hypothesis of Bauhinia.</title>
        <authorList>
            <person name="Zhong Y."/>
            <person name="Chen Y."/>
            <person name="Zheng D."/>
            <person name="Pang J."/>
            <person name="Liu Y."/>
            <person name="Luo S."/>
            <person name="Meng S."/>
            <person name="Qian L."/>
            <person name="Wei D."/>
            <person name="Dai S."/>
            <person name="Zhou R."/>
        </authorList>
    </citation>
    <scope>NUCLEOTIDE SEQUENCE [LARGE SCALE GENOMIC DNA]</scope>
    <source>
        <strain evidence="1">BV-YZ2020</strain>
    </source>
</reference>
<comment type="caution">
    <text evidence="1">The sequence shown here is derived from an EMBL/GenBank/DDBJ whole genome shotgun (WGS) entry which is preliminary data.</text>
</comment>
<sequence length="586" mass="64381">MADQEKKKKVAIISISSILLVAMVAAVAVGLNHSGEEEIAGEGDGQITASQKHKVDAVCQSTEYKETCEKTLTQAGNNTNDMKGLFRAAFNATAIEIQKHLHNSTLFHELGQDSRTKQALEVCQEVMGYAINNLNESIEKLDKFDFNKLQDYAYDLKIWLSATMTHQQTCLDAFENTTTGAGKKMTKVLNSSMELSSNALDMVVGFSNLLKSLDFGSSSHRKLMSVEEETQTVGGFPSWVSEGQRRLLEGTEKIDVTVAQDGSGDFTTLNDALRTVPKMSSAPYVIHVKAGIYQEYVDIPGEMTHLTIIGDGPTKTRFTGKKNSLDGLTTYLTSTFGVNGNFFTAKDVGFENSAGAEKFQAVALRVTADKAVFYNCHMDGYQDTLYTQSQRQFYRDCQITGTIDFIFGDAAGVFQNCKLIVRKPLDNQDCIVAAGGRMKPEDPNGLVFQSCQFTADPEYLSSRATNSRCSFLARPWRPYAKTVIMDSKIDAFFDPKGYLDWEGESFQQTATAYEFNNKGTGADTAGRVTWPGVKVLSSSEAKTYYPNSFYEIKDASEKDSFIAAAGIPYDAGKMKKGSKKKAAVSS</sequence>
<gene>
    <name evidence="1" type="ORF">L6164_012517</name>
</gene>
<evidence type="ECO:0000313" key="2">
    <source>
        <dbReference type="Proteomes" id="UP000828941"/>
    </source>
</evidence>
<name>A0ACB9P9B2_BAUVA</name>
<dbReference type="Proteomes" id="UP000828941">
    <property type="component" value="Chromosome 5"/>
</dbReference>
<accession>A0ACB9P9B2</accession>
<protein>
    <submittedName>
        <fullName evidence="1">Uncharacterized protein</fullName>
    </submittedName>
</protein>
<evidence type="ECO:0000313" key="1">
    <source>
        <dbReference type="EMBL" id="KAI4345389.1"/>
    </source>
</evidence>
<organism evidence="1 2">
    <name type="scientific">Bauhinia variegata</name>
    <name type="common">Purple orchid tree</name>
    <name type="synonym">Phanera variegata</name>
    <dbReference type="NCBI Taxonomy" id="167791"/>
    <lineage>
        <taxon>Eukaryota</taxon>
        <taxon>Viridiplantae</taxon>
        <taxon>Streptophyta</taxon>
        <taxon>Embryophyta</taxon>
        <taxon>Tracheophyta</taxon>
        <taxon>Spermatophyta</taxon>
        <taxon>Magnoliopsida</taxon>
        <taxon>eudicotyledons</taxon>
        <taxon>Gunneridae</taxon>
        <taxon>Pentapetalae</taxon>
        <taxon>rosids</taxon>
        <taxon>fabids</taxon>
        <taxon>Fabales</taxon>
        <taxon>Fabaceae</taxon>
        <taxon>Cercidoideae</taxon>
        <taxon>Cercideae</taxon>
        <taxon>Bauhiniinae</taxon>
        <taxon>Bauhinia</taxon>
    </lineage>
</organism>